<dbReference type="PhylomeDB" id="A0A0G4GKF5"/>
<feature type="region of interest" description="Disordered" evidence="1">
    <location>
        <begin position="1"/>
        <end position="22"/>
    </location>
</feature>
<dbReference type="Gene3D" id="1.25.40.20">
    <property type="entry name" value="Ankyrin repeat-containing domain"/>
    <property type="match status" value="2"/>
</dbReference>
<gene>
    <name evidence="2" type="ORF">Cvel_4831</name>
</gene>
<dbReference type="InterPro" id="IPR002110">
    <property type="entry name" value="Ankyrin_rpt"/>
</dbReference>
<name>A0A0G4GKF5_9ALVE</name>
<sequence>MGNSLNSVLQTDSSGSPSPELTAAETGLKNGALFGSSVLGIRQFWKLSSLSKALLSFREDSQITTSIFGSEALVPFSQRSDLFLLVRHCIDKENDKLLQQLLLNVNGLAGQFPGLLDRAKQRQSRKCIAVLEGKGGLTAPASLGGGNLPYTRKETVARWLENQVLQPDAWVKVPHFWTPLLTVLIDSGSIQAAEFIWEKGGRVDVTEWRETEVAQAGQQNSSSSTDVTSLFSFPGRSPLHALILRLSGFNPLDAKGREESLKFLRRLAEAAKERGVIRWTADMCGFEQWGEGGNSMPMSALSLACRCVEVDALKILLDVLEVEEHGIVRWMEAACRSVVKPIRRYDKEGTILSSREDYAFNHLLEVFEIFRQRSVVGRRGFAVRSFSSRMCHLIWKVILYLSAQPDNFRPFDPDLFPNPSSGSSPNAPPPSQPSRERFEELFDAFTQGGVGENGSGEGMSEWEAEGAWIEGYGSPPSFRELRFFMLTLIRLLFSNSPIIDAIKGGLGFPCLVPFLEKAGADPGKKGVIEEEISVQPRRSSLVSISPLQLAAQELSGEALDMTLRALVGSGARCPTGLPPWGVQPGGSQARNSEIAPLVNLCQKGRTDLVRFVCMKAGADPNVAGKLKGGVDGSRQTRPKKSITPLEVVMRQSHVSHSCRTELLEILCEFGADTEKKFSDDRTAVSFAQGAFGSVAEFNKAVNRGKAAARNRTHTSTPPPLPIRTSLVEPPNDNRKSLVEAIVQRRHDKRSVSDLIKNSAADPNELRVVKRGGKRVRMSPLQAALLEVPGLQLASTVTQLIDAGARCSGVPRASGPTGVGGGTGRLMSLAAPAASLGGFGRVGGQVPRRPLPLSRESPLLRAVYRGDPAVVRLLCQRGGFNPNAKGILFEGADSELHTTPLGVLSNSDTNIVDPYWVVWELRQAGVDLGVPVDTHHTALSSAIKNRRTRLARILIESGAPVKGTLLGSPDKRRVPLVEVCQKVETLSLLSPLLSRGADPNEGGIVEGGGFHDSLSLSPIEAAILYLPVESVSQAVRALLEKGAVWPQGVVEAVRNAEADPSGDTSGDVGTGAPPVSRLYSLLSNRLVQQPGLRQSLQGLRLQFGGGQEE</sequence>
<dbReference type="SMART" id="SM00248">
    <property type="entry name" value="ANK"/>
    <property type="match status" value="4"/>
</dbReference>
<evidence type="ECO:0000256" key="1">
    <source>
        <dbReference type="SAM" id="MobiDB-lite"/>
    </source>
</evidence>
<protein>
    <submittedName>
        <fullName evidence="2">Uncharacterized protein</fullName>
    </submittedName>
</protein>
<dbReference type="AlphaFoldDB" id="A0A0G4GKF5"/>
<feature type="region of interest" description="Disordered" evidence="1">
    <location>
        <begin position="707"/>
        <end position="731"/>
    </location>
</feature>
<dbReference type="SUPFAM" id="SSF48403">
    <property type="entry name" value="Ankyrin repeat"/>
    <property type="match status" value="1"/>
</dbReference>
<proteinExistence type="predicted"/>
<dbReference type="PANTHER" id="PTHR46224">
    <property type="entry name" value="ANKYRIN REPEAT FAMILY PROTEIN"/>
    <property type="match status" value="1"/>
</dbReference>
<dbReference type="VEuPathDB" id="CryptoDB:Cvel_4831"/>
<evidence type="ECO:0000313" key="2">
    <source>
        <dbReference type="EMBL" id="CEM30497.1"/>
    </source>
</evidence>
<dbReference type="PANTHER" id="PTHR46224:SF64">
    <property type="entry name" value="IQ MOTIF AND ANKYRIN REPEAT DOMAIN-CONTAINING PROTEIN 1"/>
    <property type="match status" value="1"/>
</dbReference>
<accession>A0A0G4GKF5</accession>
<feature type="compositionally biased region" description="Polar residues" evidence="1">
    <location>
        <begin position="1"/>
        <end position="19"/>
    </location>
</feature>
<organism evidence="2">
    <name type="scientific">Chromera velia CCMP2878</name>
    <dbReference type="NCBI Taxonomy" id="1169474"/>
    <lineage>
        <taxon>Eukaryota</taxon>
        <taxon>Sar</taxon>
        <taxon>Alveolata</taxon>
        <taxon>Colpodellida</taxon>
        <taxon>Chromeraceae</taxon>
        <taxon>Chromera</taxon>
    </lineage>
</organism>
<reference evidence="2" key="1">
    <citation type="submission" date="2014-11" db="EMBL/GenBank/DDBJ databases">
        <authorList>
            <person name="Otto D Thomas"/>
            <person name="Naeem Raeece"/>
        </authorList>
    </citation>
    <scope>NUCLEOTIDE SEQUENCE</scope>
</reference>
<dbReference type="InterPro" id="IPR036770">
    <property type="entry name" value="Ankyrin_rpt-contain_sf"/>
</dbReference>
<dbReference type="EMBL" id="CDMZ01001303">
    <property type="protein sequence ID" value="CEM30497.1"/>
    <property type="molecule type" value="Genomic_DNA"/>
</dbReference>
<feature type="region of interest" description="Disordered" evidence="1">
    <location>
        <begin position="414"/>
        <end position="435"/>
    </location>
</feature>
<dbReference type="InterPro" id="IPR051616">
    <property type="entry name" value="Cul2-RING_E3_ligase_SR"/>
</dbReference>